<sequence length="152" mass="17891">MVIEEILPKNLTDEHYELLLQADPSREMINSYIDRSHCFEILSPKLIAIIVLLPTHPKTLEIVNISVIHSEQGKGIGRYLLQFAQKFAQTNNFDCLEIGTGSTSFKQLYLYQSYGFRICDIYHNFFPYHYKEEIIENKLHLQDMLRLRLILK</sequence>
<dbReference type="Pfam" id="PF00583">
    <property type="entry name" value="Acetyltransf_1"/>
    <property type="match status" value="1"/>
</dbReference>
<evidence type="ECO:0000313" key="2">
    <source>
        <dbReference type="EMBL" id="BBC60543.1"/>
    </source>
</evidence>
<dbReference type="CDD" id="cd04301">
    <property type="entry name" value="NAT_SF"/>
    <property type="match status" value="1"/>
</dbReference>
<accession>A0A2Z5Y122</accession>
<dbReference type="PROSITE" id="PS51186">
    <property type="entry name" value="GNAT"/>
    <property type="match status" value="1"/>
</dbReference>
<dbReference type="InterPro" id="IPR000182">
    <property type="entry name" value="GNAT_dom"/>
</dbReference>
<dbReference type="AlphaFoldDB" id="A0A2Z5Y122"/>
<keyword evidence="2" id="KW-0808">Transferase</keyword>
<dbReference type="OMA" id="KCGFRIQ"/>
<dbReference type="EMBL" id="AP018492">
    <property type="protein sequence ID" value="BBC60543.1"/>
    <property type="molecule type" value="Genomic_DNA"/>
</dbReference>
<dbReference type="GeneID" id="57042967"/>
<dbReference type="GO" id="GO:0016747">
    <property type="term" value="F:acyltransferase activity, transferring groups other than amino-acyl groups"/>
    <property type="evidence" value="ECO:0007669"/>
    <property type="project" value="InterPro"/>
</dbReference>
<organism evidence="2 3">
    <name type="scientific">Melissococcus plutonius</name>
    <dbReference type="NCBI Taxonomy" id="33970"/>
    <lineage>
        <taxon>Bacteria</taxon>
        <taxon>Bacillati</taxon>
        <taxon>Bacillota</taxon>
        <taxon>Bacilli</taxon>
        <taxon>Lactobacillales</taxon>
        <taxon>Enterococcaceae</taxon>
        <taxon>Melissococcus</taxon>
    </lineage>
</organism>
<dbReference type="Proteomes" id="UP000269226">
    <property type="component" value="Chromosome"/>
</dbReference>
<reference evidence="2 3" key="1">
    <citation type="submission" date="2018-01" db="EMBL/GenBank/DDBJ databases">
        <title>Whole genome sequence of Melissococcus plutonius DAT561.</title>
        <authorList>
            <person name="Okumura K."/>
            <person name="Takamatsu D."/>
            <person name="Okura M."/>
        </authorList>
    </citation>
    <scope>NUCLEOTIDE SEQUENCE [LARGE SCALE GENOMIC DNA]</scope>
    <source>
        <strain evidence="2 3">DAT561</strain>
    </source>
</reference>
<name>A0A2Z5Y122_9ENTE</name>
<evidence type="ECO:0000259" key="1">
    <source>
        <dbReference type="PROSITE" id="PS51186"/>
    </source>
</evidence>
<dbReference type="SUPFAM" id="SSF55729">
    <property type="entry name" value="Acyl-CoA N-acyltransferases (Nat)"/>
    <property type="match status" value="1"/>
</dbReference>
<gene>
    <name evidence="2" type="ORF">DAT561_0406</name>
</gene>
<evidence type="ECO:0000313" key="3">
    <source>
        <dbReference type="Proteomes" id="UP000269226"/>
    </source>
</evidence>
<proteinExistence type="predicted"/>
<feature type="domain" description="N-acetyltransferase" evidence="1">
    <location>
        <begin position="1"/>
        <end position="135"/>
    </location>
</feature>
<dbReference type="InterPro" id="IPR016181">
    <property type="entry name" value="Acyl_CoA_acyltransferase"/>
</dbReference>
<dbReference type="RefSeq" id="WP_013774513.1">
    <property type="nucleotide sequence ID" value="NZ_AP018492.1"/>
</dbReference>
<dbReference type="Gene3D" id="3.40.630.30">
    <property type="match status" value="1"/>
</dbReference>
<protein>
    <submittedName>
        <fullName evidence="2">Acetyltransferase, GNAT family</fullName>
    </submittedName>
</protein>